<evidence type="ECO:0000256" key="1">
    <source>
        <dbReference type="ARBA" id="ARBA00001947"/>
    </source>
</evidence>
<dbReference type="InterPro" id="IPR043795">
    <property type="entry name" value="N-alpha-Ac-DABA-like"/>
</dbReference>
<dbReference type="Gene3D" id="3.40.630.10">
    <property type="entry name" value="Zn peptidases"/>
    <property type="match status" value="1"/>
</dbReference>
<organism evidence="6 7">
    <name type="scientific">Actinomadura madurae</name>
    <dbReference type="NCBI Taxonomy" id="1993"/>
    <lineage>
        <taxon>Bacteria</taxon>
        <taxon>Bacillati</taxon>
        <taxon>Actinomycetota</taxon>
        <taxon>Actinomycetes</taxon>
        <taxon>Streptosporangiales</taxon>
        <taxon>Thermomonosporaceae</taxon>
        <taxon>Actinomadura</taxon>
    </lineage>
</organism>
<evidence type="ECO:0000256" key="2">
    <source>
        <dbReference type="ARBA" id="ARBA00022723"/>
    </source>
</evidence>
<sequence>MNSTVADHLARMAPGDVGRGLMDAGRLASGNAVGIPYLIARGTGDGPCLWVNAAVHGDESQAPIVATEFFRSVSGRPLSGDVIVTPVANPLAFDHRRKHSPFDGTDLDQSFPGRADFLGTQRLAHRLFAELSPLADTAVNIHTMGPFLDACNYGVYKLHPKAGEERDLLSLLALFELRVACRMDVSGQGELPGRIEGALDYQMMELGKPAFMLEAGAGGRHDRPAVGKAVRGLLRLAAVTGTAVPPEAPVDRPASICRATRRTHVTSAEGGFFSALAKPGDVVPAGRPLGEIRNVYGDVVEAVSLPSPALVIGVRRDPIVHSGDRVGFVATEWDDVDLTAPLREAP</sequence>
<evidence type="ECO:0000256" key="4">
    <source>
        <dbReference type="ARBA" id="ARBA00022833"/>
    </source>
</evidence>
<dbReference type="InterPro" id="IPR055438">
    <property type="entry name" value="AstE_AspA_cat"/>
</dbReference>
<dbReference type="PANTHER" id="PTHR37326">
    <property type="entry name" value="BLL3975 PROTEIN"/>
    <property type="match status" value="1"/>
</dbReference>
<dbReference type="InterPro" id="IPR053138">
    <property type="entry name" value="N-alpha-Ac-DABA_deacetylase"/>
</dbReference>
<evidence type="ECO:0000256" key="3">
    <source>
        <dbReference type="ARBA" id="ARBA00022801"/>
    </source>
</evidence>
<evidence type="ECO:0000259" key="5">
    <source>
        <dbReference type="Pfam" id="PF24827"/>
    </source>
</evidence>
<dbReference type="EMBL" id="FOVH01000001">
    <property type="protein sequence ID" value="SFN32007.1"/>
    <property type="molecule type" value="Genomic_DNA"/>
</dbReference>
<keyword evidence="3" id="KW-0378">Hydrolase</keyword>
<dbReference type="InParanoid" id="A0A1I4Y1T1"/>
<dbReference type="GO" id="GO:0016811">
    <property type="term" value="F:hydrolase activity, acting on carbon-nitrogen (but not peptide) bonds, in linear amides"/>
    <property type="evidence" value="ECO:0007669"/>
    <property type="project" value="InterPro"/>
</dbReference>
<dbReference type="CDD" id="cd06255">
    <property type="entry name" value="M14_ASTE_ASPA-like"/>
    <property type="match status" value="1"/>
</dbReference>
<accession>A0A1I4Y1T1</accession>
<feature type="domain" description="Succinylglutamate desuccinylase/Aspartoacylase catalytic" evidence="5">
    <location>
        <begin position="46"/>
        <end position="237"/>
    </location>
</feature>
<dbReference type="Pfam" id="PF24827">
    <property type="entry name" value="AstE_AspA_cat"/>
    <property type="match status" value="1"/>
</dbReference>
<evidence type="ECO:0000313" key="6">
    <source>
        <dbReference type="EMBL" id="SFN32007.1"/>
    </source>
</evidence>
<gene>
    <name evidence="6" type="ORF">SAMN04489713_1011140</name>
</gene>
<dbReference type="GO" id="GO:0016788">
    <property type="term" value="F:hydrolase activity, acting on ester bonds"/>
    <property type="evidence" value="ECO:0007669"/>
    <property type="project" value="InterPro"/>
</dbReference>
<dbReference type="PANTHER" id="PTHR37326:SF1">
    <property type="entry name" value="BLL3975 PROTEIN"/>
    <property type="match status" value="1"/>
</dbReference>
<proteinExistence type="predicted"/>
<keyword evidence="7" id="KW-1185">Reference proteome</keyword>
<dbReference type="PIRSF" id="PIRSF039012">
    <property type="entry name" value="ASP"/>
    <property type="match status" value="1"/>
</dbReference>
<dbReference type="GO" id="GO:0046872">
    <property type="term" value="F:metal ion binding"/>
    <property type="evidence" value="ECO:0007669"/>
    <property type="project" value="UniProtKB-KW"/>
</dbReference>
<dbReference type="eggNOG" id="COG3608">
    <property type="taxonomic scope" value="Bacteria"/>
</dbReference>
<keyword evidence="2" id="KW-0479">Metal-binding</keyword>
<dbReference type="RefSeq" id="WP_021594706.1">
    <property type="nucleotide sequence ID" value="NZ_FOVH01000001.1"/>
</dbReference>
<evidence type="ECO:0000313" key="7">
    <source>
        <dbReference type="Proteomes" id="UP000183413"/>
    </source>
</evidence>
<dbReference type="STRING" id="1993.SAMN04489713_1011140"/>
<protein>
    <recommendedName>
        <fullName evidence="5">Succinylglutamate desuccinylase/Aspartoacylase catalytic domain-containing protein</fullName>
    </recommendedName>
</protein>
<comment type="cofactor">
    <cofactor evidence="1">
        <name>Zn(2+)</name>
        <dbReference type="ChEBI" id="CHEBI:29105"/>
    </cofactor>
</comment>
<dbReference type="Proteomes" id="UP000183413">
    <property type="component" value="Unassembled WGS sequence"/>
</dbReference>
<name>A0A1I4Y1T1_9ACTN</name>
<keyword evidence="4" id="KW-0862">Zinc</keyword>
<reference evidence="6 7" key="1">
    <citation type="submission" date="2016-10" db="EMBL/GenBank/DDBJ databases">
        <authorList>
            <person name="de Groot N.N."/>
        </authorList>
    </citation>
    <scope>NUCLEOTIDE SEQUENCE [LARGE SCALE GENOMIC DNA]</scope>
    <source>
        <strain evidence="6 7">DSM 43067</strain>
    </source>
</reference>
<dbReference type="AlphaFoldDB" id="A0A1I4Y1T1"/>
<dbReference type="SUPFAM" id="SSF53187">
    <property type="entry name" value="Zn-dependent exopeptidases"/>
    <property type="match status" value="1"/>
</dbReference>